<dbReference type="EMBL" id="MU839829">
    <property type="protein sequence ID" value="KAK1758625.1"/>
    <property type="molecule type" value="Genomic_DNA"/>
</dbReference>
<feature type="region of interest" description="Disordered" evidence="1">
    <location>
        <begin position="127"/>
        <end position="506"/>
    </location>
</feature>
<name>A0AAJ0FEY4_9PEZI</name>
<feature type="compositionally biased region" description="Basic and acidic residues" evidence="1">
    <location>
        <begin position="212"/>
        <end position="223"/>
    </location>
</feature>
<feature type="compositionally biased region" description="Low complexity" evidence="1">
    <location>
        <begin position="232"/>
        <end position="252"/>
    </location>
</feature>
<evidence type="ECO:0000313" key="2">
    <source>
        <dbReference type="EMBL" id="KAK1758625.1"/>
    </source>
</evidence>
<organism evidence="2 3">
    <name type="scientific">Echria macrotheca</name>
    <dbReference type="NCBI Taxonomy" id="438768"/>
    <lineage>
        <taxon>Eukaryota</taxon>
        <taxon>Fungi</taxon>
        <taxon>Dikarya</taxon>
        <taxon>Ascomycota</taxon>
        <taxon>Pezizomycotina</taxon>
        <taxon>Sordariomycetes</taxon>
        <taxon>Sordariomycetidae</taxon>
        <taxon>Sordariales</taxon>
        <taxon>Schizotheciaceae</taxon>
        <taxon>Echria</taxon>
    </lineage>
</organism>
<feature type="compositionally biased region" description="Pro residues" evidence="1">
    <location>
        <begin position="253"/>
        <end position="283"/>
    </location>
</feature>
<reference evidence="2" key="1">
    <citation type="submission" date="2023-06" db="EMBL/GenBank/DDBJ databases">
        <title>Genome-scale phylogeny and comparative genomics of the fungal order Sordariales.</title>
        <authorList>
            <consortium name="Lawrence Berkeley National Laboratory"/>
            <person name="Hensen N."/>
            <person name="Bonometti L."/>
            <person name="Westerberg I."/>
            <person name="Brannstrom I.O."/>
            <person name="Guillou S."/>
            <person name="Cros-Aarteil S."/>
            <person name="Calhoun S."/>
            <person name="Haridas S."/>
            <person name="Kuo A."/>
            <person name="Mondo S."/>
            <person name="Pangilinan J."/>
            <person name="Riley R."/>
            <person name="Labutti K."/>
            <person name="Andreopoulos B."/>
            <person name="Lipzen A."/>
            <person name="Chen C."/>
            <person name="Yanf M."/>
            <person name="Daum C."/>
            <person name="Ng V."/>
            <person name="Clum A."/>
            <person name="Steindorff A."/>
            <person name="Ohm R."/>
            <person name="Martin F."/>
            <person name="Silar P."/>
            <person name="Natvig D."/>
            <person name="Lalanne C."/>
            <person name="Gautier V."/>
            <person name="Ament-Velasquez S.L."/>
            <person name="Kruys A."/>
            <person name="Hutchinson M.I."/>
            <person name="Powell A.J."/>
            <person name="Barry K."/>
            <person name="Miller A.N."/>
            <person name="Grigoriev I.V."/>
            <person name="Debuchy R."/>
            <person name="Gladieux P."/>
            <person name="Thoren M.H."/>
            <person name="Johannesson H."/>
        </authorList>
    </citation>
    <scope>NUCLEOTIDE SEQUENCE</scope>
    <source>
        <strain evidence="2">PSN4</strain>
    </source>
</reference>
<keyword evidence="3" id="KW-1185">Reference proteome</keyword>
<gene>
    <name evidence="2" type="ORF">QBC47DRAFT_399521</name>
</gene>
<feature type="compositionally biased region" description="Polar residues" evidence="1">
    <location>
        <begin position="320"/>
        <end position="344"/>
    </location>
</feature>
<dbReference type="Proteomes" id="UP001239445">
    <property type="component" value="Unassembled WGS sequence"/>
</dbReference>
<dbReference type="AlphaFoldDB" id="A0AAJ0FEY4"/>
<protein>
    <submittedName>
        <fullName evidence="2">Uncharacterized protein</fullName>
    </submittedName>
</protein>
<feature type="compositionally biased region" description="Polar residues" evidence="1">
    <location>
        <begin position="303"/>
        <end position="312"/>
    </location>
</feature>
<feature type="region of interest" description="Disordered" evidence="1">
    <location>
        <begin position="27"/>
        <end position="46"/>
    </location>
</feature>
<comment type="caution">
    <text evidence="2">The sequence shown here is derived from an EMBL/GenBank/DDBJ whole genome shotgun (WGS) entry which is preliminary data.</text>
</comment>
<sequence>MDRQFGFVDIQSVCHFVPKRSLLEHYTFPRPGPAPSTPHPSQEVERDSLGLDCSVPGMIEDHGSDVSVEDDYEYPGTELWDTFWQTRMRNRTLRGPRYPALIDSPATTCKSTQNRDSIMEHNRQVANRQVASRDQTNRYSGASPSPSPSPSRRRERPRTPKPAPRASYSIFPPSSTTKPPSGIPSFSRPRPPNALPLREAPPSCLNTPRPSLCDRDESLDLARSRTASPELPATARPRRTAPTATIRAVTPTPGSPVIPFPSLPTEPPRPPSRLKPLPSPPSEPQTATKRPSFANLRKLSFSKLATNSSPSLAQLARSHALSQPRSQSQLKSRLSNDVTRSQQHPLRESSLPPAEPTRPLPPLPPSSRQQAGQPSPEPPTVSVFEFDDSDAESIADGSNRQPRRLAQRLIRSLASHNFRWDKDKDKDKGGTRQRSASDGGEQRTPSSAPTMVVAAEATSAQGRRTRADTVGGWASKRKGSVGSGEKEDAVEEDEDGRDGGKPWLTRQSSEVFGRILGRWSA</sequence>
<proteinExistence type="predicted"/>
<evidence type="ECO:0000313" key="3">
    <source>
        <dbReference type="Proteomes" id="UP001239445"/>
    </source>
</evidence>
<evidence type="ECO:0000256" key="1">
    <source>
        <dbReference type="SAM" id="MobiDB-lite"/>
    </source>
</evidence>
<feature type="compositionally biased region" description="Basic and acidic residues" evidence="1">
    <location>
        <begin position="418"/>
        <end position="430"/>
    </location>
</feature>
<feature type="compositionally biased region" description="Pro residues" evidence="1">
    <location>
        <begin position="353"/>
        <end position="365"/>
    </location>
</feature>
<accession>A0AAJ0FEY4</accession>